<sequence length="297" mass="33445">SEIIAIFNPQSSTNQQLLPSTKRMKSFKNVPETPAKVAIRKQTPCITKSRNARIMRVAETPIHDSKRGKDKEIVIQETPPSAIKLDVKERTQPGASNFNRPHVQNGICKRSKSNMVCSVEGFDDPIIVKQIIHHFGYELSDLVTSKTTHIICCSDGLTQRTLNILRGILYGCWIVSKDWIFNSLQNGYLVDEIPYERVDFSLAVKVRRIEHLDFGLCGNGLLSHLGNIHVSRKSRFSTRDLGNIIRLAGGRISSNIQTADIIIGKYEGACNAICLTEEWLLDSIQQYSVMPYNNYIT</sequence>
<accession>A0A0K2T8Y6</accession>
<dbReference type="InterPro" id="IPR036420">
    <property type="entry name" value="BRCT_dom_sf"/>
</dbReference>
<dbReference type="OrthoDB" id="2384350at2759"/>
<gene>
    <name evidence="2" type="primary">MCPH1</name>
</gene>
<evidence type="ECO:0000313" key="2">
    <source>
        <dbReference type="EMBL" id="CDW22042.1"/>
    </source>
</evidence>
<dbReference type="CDD" id="cd17751">
    <property type="entry name" value="BRCT_microcephalin_rpt3"/>
    <property type="match status" value="1"/>
</dbReference>
<organism evidence="2">
    <name type="scientific">Lepeophtheirus salmonis</name>
    <name type="common">Salmon louse</name>
    <name type="synonym">Caligus salmonis</name>
    <dbReference type="NCBI Taxonomy" id="72036"/>
    <lineage>
        <taxon>Eukaryota</taxon>
        <taxon>Metazoa</taxon>
        <taxon>Ecdysozoa</taxon>
        <taxon>Arthropoda</taxon>
        <taxon>Crustacea</taxon>
        <taxon>Multicrustacea</taxon>
        <taxon>Hexanauplia</taxon>
        <taxon>Copepoda</taxon>
        <taxon>Siphonostomatoida</taxon>
        <taxon>Caligidae</taxon>
        <taxon>Lepeophtheirus</taxon>
    </lineage>
</organism>
<proteinExistence type="predicted"/>
<dbReference type="PANTHER" id="PTHR14625">
    <property type="entry name" value="MICROCEPHALIN"/>
    <property type="match status" value="1"/>
</dbReference>
<dbReference type="Pfam" id="PF00533">
    <property type="entry name" value="BRCT"/>
    <property type="match status" value="1"/>
</dbReference>
<dbReference type="SMART" id="SM00292">
    <property type="entry name" value="BRCT"/>
    <property type="match status" value="2"/>
</dbReference>
<dbReference type="SUPFAM" id="SSF52113">
    <property type="entry name" value="BRCT domain"/>
    <property type="match status" value="2"/>
</dbReference>
<dbReference type="GO" id="GO:0000278">
    <property type="term" value="P:mitotic cell cycle"/>
    <property type="evidence" value="ECO:0007669"/>
    <property type="project" value="TreeGrafter"/>
</dbReference>
<dbReference type="InterPro" id="IPR022047">
    <property type="entry name" value="Microcephalin-like"/>
</dbReference>
<name>A0A0K2T8Y6_LEPSM</name>
<dbReference type="AlphaFoldDB" id="A0A0K2T8Y6"/>
<evidence type="ECO:0000259" key="1">
    <source>
        <dbReference type="PROSITE" id="PS50172"/>
    </source>
</evidence>
<dbReference type="PROSITE" id="PS50172">
    <property type="entry name" value="BRCT"/>
    <property type="match status" value="2"/>
</dbReference>
<reference evidence="2" key="1">
    <citation type="submission" date="2014-05" db="EMBL/GenBank/DDBJ databases">
        <authorList>
            <person name="Chronopoulou M."/>
        </authorList>
    </citation>
    <scope>NUCLEOTIDE SEQUENCE</scope>
    <source>
        <tissue evidence="2">Whole organism</tissue>
    </source>
</reference>
<feature type="domain" description="BRCT" evidence="1">
    <location>
        <begin position="275"/>
        <end position="297"/>
    </location>
</feature>
<feature type="domain" description="BRCT" evidence="1">
    <location>
        <begin position="128"/>
        <end position="197"/>
    </location>
</feature>
<protein>
    <submittedName>
        <fullName evidence="2">Microcephalin 1 [Gallus gallus]</fullName>
    </submittedName>
</protein>
<dbReference type="Gene3D" id="3.40.50.10190">
    <property type="entry name" value="BRCT domain"/>
    <property type="match status" value="2"/>
</dbReference>
<feature type="non-terminal residue" evidence="2">
    <location>
        <position position="1"/>
    </location>
</feature>
<dbReference type="EMBL" id="HACA01004681">
    <property type="protein sequence ID" value="CDW22042.1"/>
    <property type="molecule type" value="Transcribed_RNA"/>
</dbReference>
<dbReference type="InterPro" id="IPR001357">
    <property type="entry name" value="BRCT_dom"/>
</dbReference>
<dbReference type="PANTHER" id="PTHR14625:SF3">
    <property type="entry name" value="MICROCEPHALIN"/>
    <property type="match status" value="1"/>
</dbReference>